<sequence length="424" mass="47794">MNGTLFQIGLAAGVLFIGMARATLADDFRKASGQHIEITSDVASESEINEWVTSFDAAVDQWRAFWGLPEHALDSWSVKAFVMQNKTPFQRAGLIEPRVPDFEQGYALGNSLWILKQPSDYYTRHLLLHEGVHSLAFDQFGGAGPSWFMEGTAELLSTHSGSGATTQINQLPVDRESVPYWGRLKLIRQRRDENAIPTLETVMRYPNNLNGDAERYGWCWAAAMLLSEYDEYRDVFVAAARSGRDSSSNFTRQIYQRLLPEWPALIARWRLMCHQLDYGFDWERERVELAVDDPRWDGQPISLDIAADKGWQSLGVRLPAGIRCKISAQGRCVIAKRDKEWQSEPNGVTIEYVNGRPLGQLTACLVPLRHKSQPLCEPLEIVSVNEQTELRTTTESWLVLQINDSVGQRADNAASYAVELSTAN</sequence>
<name>A0ABP8MLW5_9BACT</name>
<dbReference type="Proteomes" id="UP001500840">
    <property type="component" value="Unassembled WGS sequence"/>
</dbReference>
<dbReference type="EMBL" id="BAABGA010000029">
    <property type="protein sequence ID" value="GAA4452674.1"/>
    <property type="molecule type" value="Genomic_DNA"/>
</dbReference>
<dbReference type="Gene3D" id="2.60.120.430">
    <property type="entry name" value="Galactose-binding lectin"/>
    <property type="match status" value="1"/>
</dbReference>
<keyword evidence="2" id="KW-1185">Reference proteome</keyword>
<evidence type="ECO:0008006" key="3">
    <source>
        <dbReference type="Google" id="ProtNLM"/>
    </source>
</evidence>
<comment type="caution">
    <text evidence="1">The sequence shown here is derived from an EMBL/GenBank/DDBJ whole genome shotgun (WGS) entry which is preliminary data.</text>
</comment>
<accession>A0ABP8MLW5</accession>
<organism evidence="1 2">
    <name type="scientific">Novipirellula rosea</name>
    <dbReference type="NCBI Taxonomy" id="1031540"/>
    <lineage>
        <taxon>Bacteria</taxon>
        <taxon>Pseudomonadati</taxon>
        <taxon>Planctomycetota</taxon>
        <taxon>Planctomycetia</taxon>
        <taxon>Pirellulales</taxon>
        <taxon>Pirellulaceae</taxon>
        <taxon>Novipirellula</taxon>
    </lineage>
</organism>
<gene>
    <name evidence="1" type="ORF">GCM10023156_22430</name>
</gene>
<protein>
    <recommendedName>
        <fullName evidence="3">Secreted protein</fullName>
    </recommendedName>
</protein>
<proteinExistence type="predicted"/>
<evidence type="ECO:0000313" key="2">
    <source>
        <dbReference type="Proteomes" id="UP001500840"/>
    </source>
</evidence>
<evidence type="ECO:0000313" key="1">
    <source>
        <dbReference type="EMBL" id="GAA4452674.1"/>
    </source>
</evidence>
<dbReference type="RefSeq" id="WP_345321989.1">
    <property type="nucleotide sequence ID" value="NZ_BAABGA010000029.1"/>
</dbReference>
<reference evidence="2" key="1">
    <citation type="journal article" date="2019" name="Int. J. Syst. Evol. Microbiol.">
        <title>The Global Catalogue of Microorganisms (GCM) 10K type strain sequencing project: providing services to taxonomists for standard genome sequencing and annotation.</title>
        <authorList>
            <consortium name="The Broad Institute Genomics Platform"/>
            <consortium name="The Broad Institute Genome Sequencing Center for Infectious Disease"/>
            <person name="Wu L."/>
            <person name="Ma J."/>
        </authorList>
    </citation>
    <scope>NUCLEOTIDE SEQUENCE [LARGE SCALE GENOMIC DNA]</scope>
    <source>
        <strain evidence="2">JCM 17759</strain>
    </source>
</reference>